<evidence type="ECO:0000313" key="1">
    <source>
        <dbReference type="EMBL" id="PPR80672.1"/>
    </source>
</evidence>
<dbReference type="Proteomes" id="UP000239757">
    <property type="component" value="Unassembled WGS sequence"/>
</dbReference>
<organism evidence="1 2">
    <name type="scientific">Gossypium barbadense</name>
    <name type="common">Sea Island cotton</name>
    <name type="synonym">Hibiscus barbadensis</name>
    <dbReference type="NCBI Taxonomy" id="3634"/>
    <lineage>
        <taxon>Eukaryota</taxon>
        <taxon>Viridiplantae</taxon>
        <taxon>Streptophyta</taxon>
        <taxon>Embryophyta</taxon>
        <taxon>Tracheophyta</taxon>
        <taxon>Spermatophyta</taxon>
        <taxon>Magnoliopsida</taxon>
        <taxon>eudicotyledons</taxon>
        <taxon>Gunneridae</taxon>
        <taxon>Pentapetalae</taxon>
        <taxon>rosids</taxon>
        <taxon>malvids</taxon>
        <taxon>Malvales</taxon>
        <taxon>Malvaceae</taxon>
        <taxon>Malvoideae</taxon>
        <taxon>Gossypium</taxon>
    </lineage>
</organism>
<dbReference type="EMBL" id="KZ671723">
    <property type="protein sequence ID" value="PPR80672.1"/>
    <property type="molecule type" value="Genomic_DNA"/>
</dbReference>
<dbReference type="Gene3D" id="1.25.40.10">
    <property type="entry name" value="Tetratricopeptide repeat domain"/>
    <property type="match status" value="1"/>
</dbReference>
<name>A0A2P5VPB2_GOSBA</name>
<dbReference type="InterPro" id="IPR011990">
    <property type="entry name" value="TPR-like_helical_dom_sf"/>
</dbReference>
<evidence type="ECO:0000313" key="2">
    <source>
        <dbReference type="Proteomes" id="UP000239757"/>
    </source>
</evidence>
<accession>A0A2P5VPB2</accession>
<proteinExistence type="predicted"/>
<protein>
    <submittedName>
        <fullName evidence="1">Uncharacterized protein</fullName>
    </submittedName>
</protein>
<dbReference type="OrthoDB" id="185373at2759"/>
<reference evidence="1 2" key="1">
    <citation type="submission" date="2015-01" db="EMBL/GenBank/DDBJ databases">
        <title>Genome of allotetraploid Gossypium barbadense reveals genomic plasticity and fiber elongation in cotton evolution.</title>
        <authorList>
            <person name="Chen X."/>
            <person name="Liu X."/>
            <person name="Zhao B."/>
            <person name="Zheng H."/>
            <person name="Hu Y."/>
            <person name="Lu G."/>
            <person name="Yang C."/>
            <person name="Chen J."/>
            <person name="Shan C."/>
            <person name="Zhang L."/>
            <person name="Zhou Y."/>
            <person name="Wang L."/>
            <person name="Guo W."/>
            <person name="Bai Y."/>
            <person name="Ruan J."/>
            <person name="Shangguan X."/>
            <person name="Mao Y."/>
            <person name="Jiang J."/>
            <person name="Zhu Y."/>
            <person name="Lei J."/>
            <person name="Kang H."/>
            <person name="Chen S."/>
            <person name="He X."/>
            <person name="Wang R."/>
            <person name="Wang Y."/>
            <person name="Chen J."/>
            <person name="Wang L."/>
            <person name="Yu S."/>
            <person name="Wang B."/>
            <person name="Wei J."/>
            <person name="Song S."/>
            <person name="Lu X."/>
            <person name="Gao Z."/>
            <person name="Gu W."/>
            <person name="Deng X."/>
            <person name="Ma D."/>
            <person name="Wang S."/>
            <person name="Liang W."/>
            <person name="Fang L."/>
            <person name="Cai C."/>
            <person name="Zhu X."/>
            <person name="Zhou B."/>
            <person name="Zhang Y."/>
            <person name="Chen Z."/>
            <person name="Xu S."/>
            <person name="Zhu R."/>
            <person name="Wang S."/>
            <person name="Zhang T."/>
            <person name="Zhao G."/>
        </authorList>
    </citation>
    <scope>NUCLEOTIDE SEQUENCE [LARGE SCALE GENOMIC DNA]</scope>
    <source>
        <strain evidence="2">cv. Xinhai21</strain>
        <tissue evidence="1">Leaf</tissue>
    </source>
</reference>
<gene>
    <name evidence="1" type="ORF">GOBAR_AA40042</name>
</gene>
<dbReference type="AlphaFoldDB" id="A0A2P5VPB2"/>
<sequence>MKKKGCYPNAGSYQEVLYGLLDAARFMEAKEMMGRMVFERVNPSFDSYKKSIHGTPCICS</sequence>